<protein>
    <submittedName>
        <fullName evidence="1">Uncharacterized protein</fullName>
    </submittedName>
</protein>
<reference evidence="1" key="1">
    <citation type="submission" date="2019-11" db="EMBL/GenBank/DDBJ databases">
        <authorList>
            <person name="Liu Y."/>
            <person name="Hou J."/>
            <person name="Li T.-Q."/>
            <person name="Guan C.-H."/>
            <person name="Wu X."/>
            <person name="Wu H.-Z."/>
            <person name="Ling F."/>
            <person name="Zhang R."/>
            <person name="Shi X.-G."/>
            <person name="Ren J.-P."/>
            <person name="Chen E.-F."/>
            <person name="Sun J.-M."/>
        </authorList>
    </citation>
    <scope>NUCLEOTIDE SEQUENCE</scope>
    <source>
        <strain evidence="1">Adult_tree_wgs_1</strain>
        <tissue evidence="1">Leaves</tissue>
    </source>
</reference>
<evidence type="ECO:0000313" key="2">
    <source>
        <dbReference type="Proteomes" id="UP000626092"/>
    </source>
</evidence>
<keyword evidence="2" id="KW-1185">Reference proteome</keyword>
<accession>A0A834GQC7</accession>
<dbReference type="AlphaFoldDB" id="A0A834GQC7"/>
<comment type="caution">
    <text evidence="1">The sequence shown here is derived from an EMBL/GenBank/DDBJ whole genome shotgun (WGS) entry which is preliminary data.</text>
</comment>
<organism evidence="1 2">
    <name type="scientific">Rhododendron simsii</name>
    <name type="common">Sims's rhododendron</name>
    <dbReference type="NCBI Taxonomy" id="118357"/>
    <lineage>
        <taxon>Eukaryota</taxon>
        <taxon>Viridiplantae</taxon>
        <taxon>Streptophyta</taxon>
        <taxon>Embryophyta</taxon>
        <taxon>Tracheophyta</taxon>
        <taxon>Spermatophyta</taxon>
        <taxon>Magnoliopsida</taxon>
        <taxon>eudicotyledons</taxon>
        <taxon>Gunneridae</taxon>
        <taxon>Pentapetalae</taxon>
        <taxon>asterids</taxon>
        <taxon>Ericales</taxon>
        <taxon>Ericaceae</taxon>
        <taxon>Ericoideae</taxon>
        <taxon>Rhodoreae</taxon>
        <taxon>Rhododendron</taxon>
    </lineage>
</organism>
<name>A0A834GQC7_RHOSS</name>
<proteinExistence type="predicted"/>
<dbReference type="EMBL" id="WJXA01000007">
    <property type="protein sequence ID" value="KAF7139268.1"/>
    <property type="molecule type" value="Genomic_DNA"/>
</dbReference>
<evidence type="ECO:0000313" key="1">
    <source>
        <dbReference type="EMBL" id="KAF7139268.1"/>
    </source>
</evidence>
<gene>
    <name evidence="1" type="ORF">RHSIM_Rhsim07G0043200</name>
</gene>
<dbReference type="OrthoDB" id="10425784at2759"/>
<dbReference type="Proteomes" id="UP000626092">
    <property type="component" value="Unassembled WGS sequence"/>
</dbReference>
<sequence>MQNQNHLQYSQGSLSCLACLRGGFDEDRSIFTGKISSSSVWPACSCSHALSFGGILGVLNAIQMSQVLNDAYGEEDCETGLFPRTVKHSSEFHVLACPNPLSDVFRTETPRLPLIKFATCIRAILKCGIVKS</sequence>